<comment type="caution">
    <text evidence="3">The sequence shown here is derived from an EMBL/GenBank/DDBJ whole genome shotgun (WGS) entry which is preliminary data.</text>
</comment>
<proteinExistence type="predicted"/>
<name>A0A2W4QSY9_9GAMM</name>
<sequence length="141" mass="15047">MKKQCFLFLAFLLLSGISMAGTFVWGNCTWGVASVKGDPVTDKKGKVIDHQLPWGGNAAQWCANAKNIATTDKKESVGAIVVFSGPSSAGHVGIVTKAGTMKSMNDISGLGLWDTRAISGFPNKKNPIAPSCYIHYRESKI</sequence>
<feature type="signal peptide" evidence="1">
    <location>
        <begin position="1"/>
        <end position="20"/>
    </location>
</feature>
<evidence type="ECO:0000313" key="3">
    <source>
        <dbReference type="EMBL" id="PZN73299.1"/>
    </source>
</evidence>
<dbReference type="SUPFAM" id="SSF54001">
    <property type="entry name" value="Cysteine proteinases"/>
    <property type="match status" value="1"/>
</dbReference>
<gene>
    <name evidence="3" type="ORF">DM484_22965</name>
</gene>
<dbReference type="Gene3D" id="3.90.1720.10">
    <property type="entry name" value="endopeptidase domain like (from Nostoc punctiforme)"/>
    <property type="match status" value="1"/>
</dbReference>
<feature type="domain" description="Peptidase C51" evidence="2">
    <location>
        <begin position="21"/>
        <end position="100"/>
    </location>
</feature>
<keyword evidence="1" id="KW-0732">Signal</keyword>
<evidence type="ECO:0000313" key="4">
    <source>
        <dbReference type="Proteomes" id="UP000249396"/>
    </source>
</evidence>
<organism evidence="3 4">
    <name type="scientific">Candidatus Methylumidiphilus alinenensis</name>
    <dbReference type="NCBI Taxonomy" id="2202197"/>
    <lineage>
        <taxon>Bacteria</taxon>
        <taxon>Pseudomonadati</taxon>
        <taxon>Pseudomonadota</taxon>
        <taxon>Gammaproteobacteria</taxon>
        <taxon>Methylococcales</taxon>
        <taxon>Candidatus Methylumidiphilus</taxon>
    </lineage>
</organism>
<dbReference type="InterPro" id="IPR007921">
    <property type="entry name" value="CHAP_dom"/>
</dbReference>
<protein>
    <recommendedName>
        <fullName evidence="2">Peptidase C51 domain-containing protein</fullName>
    </recommendedName>
</protein>
<dbReference type="Proteomes" id="UP000249396">
    <property type="component" value="Unassembled WGS sequence"/>
</dbReference>
<dbReference type="EMBL" id="QJPH01000461">
    <property type="protein sequence ID" value="PZN73299.1"/>
    <property type="molecule type" value="Genomic_DNA"/>
</dbReference>
<evidence type="ECO:0000256" key="1">
    <source>
        <dbReference type="SAM" id="SignalP"/>
    </source>
</evidence>
<dbReference type="AlphaFoldDB" id="A0A2W4QSY9"/>
<reference evidence="3 4" key="1">
    <citation type="journal article" date="2018" name="Aquat. Microb. Ecol.">
        <title>Gammaproteobacterial methanotrophs dominate.</title>
        <authorList>
            <person name="Rissanen A.J."/>
            <person name="Saarenheimo J."/>
            <person name="Tiirola M."/>
            <person name="Peura S."/>
            <person name="Aalto S.L."/>
            <person name="Karvinen A."/>
            <person name="Nykanen H."/>
        </authorList>
    </citation>
    <scope>NUCLEOTIDE SEQUENCE [LARGE SCALE GENOMIC DNA]</scope>
    <source>
        <strain evidence="3">AMbin10</strain>
    </source>
</reference>
<evidence type="ECO:0000259" key="2">
    <source>
        <dbReference type="Pfam" id="PF05257"/>
    </source>
</evidence>
<accession>A0A2W4QSY9</accession>
<dbReference type="Pfam" id="PF05257">
    <property type="entry name" value="CHAP"/>
    <property type="match status" value="1"/>
</dbReference>
<feature type="chain" id="PRO_5015942685" description="Peptidase C51 domain-containing protein" evidence="1">
    <location>
        <begin position="21"/>
        <end position="141"/>
    </location>
</feature>
<dbReference type="InterPro" id="IPR038765">
    <property type="entry name" value="Papain-like_cys_pep_sf"/>
</dbReference>